<accession>M3II38</accession>
<sequence length="66" mass="7634">MTAKCAKFIRFYNRKFQSVLSAIKFKISKLQYKFAATLCNIVKFNVNQSTDALRQTNRATLRAINV</sequence>
<comment type="caution">
    <text evidence="1">The sequence shown here is derived from an EMBL/GenBank/DDBJ whole genome shotgun (WGS) entry which is preliminary data.</text>
</comment>
<evidence type="ECO:0000313" key="1">
    <source>
        <dbReference type="EMBL" id="EMG29756.1"/>
    </source>
</evidence>
<organism evidence="1 2">
    <name type="scientific">Campylobacter showae CC57C</name>
    <dbReference type="NCBI Taxonomy" id="1073353"/>
    <lineage>
        <taxon>Bacteria</taxon>
        <taxon>Pseudomonadati</taxon>
        <taxon>Campylobacterota</taxon>
        <taxon>Epsilonproteobacteria</taxon>
        <taxon>Campylobacterales</taxon>
        <taxon>Campylobacteraceae</taxon>
        <taxon>Campylobacter</taxon>
    </lineage>
</organism>
<dbReference type="Proteomes" id="UP000011782">
    <property type="component" value="Unassembled WGS sequence"/>
</dbReference>
<protein>
    <submittedName>
        <fullName evidence="1">Uncharacterized protein</fullName>
    </submittedName>
</protein>
<evidence type="ECO:0000313" key="2">
    <source>
        <dbReference type="Proteomes" id="UP000011782"/>
    </source>
</evidence>
<dbReference type="AlphaFoldDB" id="M3II38"/>
<gene>
    <name evidence="1" type="ORF">H740_10202</name>
</gene>
<dbReference type="EMBL" id="AOTD01000245">
    <property type="protein sequence ID" value="EMG29756.1"/>
    <property type="molecule type" value="Genomic_DNA"/>
</dbReference>
<reference evidence="1 2" key="1">
    <citation type="submission" date="2013-02" db="EMBL/GenBank/DDBJ databases">
        <title>Co-occurrence of anaerobic bacteria in colorectal carcinomas.</title>
        <authorList>
            <person name="Holt R.A."/>
            <person name="Warren R.L."/>
            <person name="Allen-Vercoe E."/>
            <person name="Pleasance S."/>
            <person name="Freeman D.J."/>
            <person name="Watson P."/>
            <person name="Moore R."/>
            <person name="Cochrane K."/>
        </authorList>
    </citation>
    <scope>NUCLEOTIDE SEQUENCE [LARGE SCALE GENOMIC DNA]</scope>
    <source>
        <strain evidence="1 2">CC57C</strain>
    </source>
</reference>
<dbReference type="PATRIC" id="fig|1073353.3.peg.2182"/>
<proteinExistence type="predicted"/>
<name>M3II38_9BACT</name>